<dbReference type="Proteomes" id="UP001189429">
    <property type="component" value="Unassembled WGS sequence"/>
</dbReference>
<comment type="caution">
    <text evidence="1">The sequence shown here is derived from an EMBL/GenBank/DDBJ whole genome shotgun (WGS) entry which is preliminary data.</text>
</comment>
<protein>
    <submittedName>
        <fullName evidence="1">Uncharacterized protein</fullName>
    </submittedName>
</protein>
<keyword evidence="2" id="KW-1185">Reference proteome</keyword>
<accession>A0ABN9T3Y1</accession>
<proteinExistence type="predicted"/>
<evidence type="ECO:0000313" key="1">
    <source>
        <dbReference type="EMBL" id="CAK0839704.1"/>
    </source>
</evidence>
<organism evidence="1 2">
    <name type="scientific">Prorocentrum cordatum</name>
    <dbReference type="NCBI Taxonomy" id="2364126"/>
    <lineage>
        <taxon>Eukaryota</taxon>
        <taxon>Sar</taxon>
        <taxon>Alveolata</taxon>
        <taxon>Dinophyceae</taxon>
        <taxon>Prorocentrales</taxon>
        <taxon>Prorocentraceae</taxon>
        <taxon>Prorocentrum</taxon>
    </lineage>
</organism>
<evidence type="ECO:0000313" key="2">
    <source>
        <dbReference type="Proteomes" id="UP001189429"/>
    </source>
</evidence>
<sequence>MLVGRRHQDLISITAMEQIRTRRTAGPSCQTSITDAGGRPAQAVLAFPRRKQPPARTGVTEEQSDYLRDLAEKEVPKDWGVWALADSRGLETGGGFYMLPPRSPQVIVQIDAVDQDQNFIEFIAFSPAQLGPTPKELFQGWIESFAPKRQVIRRPEQLSLWELEVKGDRGSMAQISKGV</sequence>
<dbReference type="EMBL" id="CAUYUJ010014316">
    <property type="protein sequence ID" value="CAK0839704.1"/>
    <property type="molecule type" value="Genomic_DNA"/>
</dbReference>
<gene>
    <name evidence="1" type="ORF">PCOR1329_LOCUS35317</name>
</gene>
<reference evidence="1" key="1">
    <citation type="submission" date="2023-10" db="EMBL/GenBank/DDBJ databases">
        <authorList>
            <person name="Chen Y."/>
            <person name="Shah S."/>
            <person name="Dougan E. K."/>
            <person name="Thang M."/>
            <person name="Chan C."/>
        </authorList>
    </citation>
    <scope>NUCLEOTIDE SEQUENCE [LARGE SCALE GENOMIC DNA]</scope>
</reference>
<name>A0ABN9T3Y1_9DINO</name>